<dbReference type="InterPro" id="IPR032812">
    <property type="entry name" value="SbsA_Ig"/>
</dbReference>
<dbReference type="InterPro" id="IPR044060">
    <property type="entry name" value="Bacterial_rp_domain"/>
</dbReference>
<dbReference type="Pfam" id="PF01095">
    <property type="entry name" value="Pectinesterase"/>
    <property type="match status" value="1"/>
</dbReference>
<feature type="signal peptide" evidence="5">
    <location>
        <begin position="1"/>
        <end position="21"/>
    </location>
</feature>
<evidence type="ECO:0000259" key="8">
    <source>
        <dbReference type="Pfam" id="PF18962"/>
    </source>
</evidence>
<keyword evidence="3" id="KW-0378">Hydrolase</keyword>
<evidence type="ECO:0000256" key="1">
    <source>
        <dbReference type="ARBA" id="ARBA00008891"/>
    </source>
</evidence>
<reference evidence="10 11" key="1">
    <citation type="submission" date="2024-12" db="EMBL/GenBank/DDBJ databases">
        <authorList>
            <person name="Hu S."/>
        </authorList>
    </citation>
    <scope>NUCLEOTIDE SEQUENCE [LARGE SCALE GENOMIC DNA]</scope>
    <source>
        <strain evidence="10 11">P-25</strain>
    </source>
</reference>
<feature type="domain" description="SbsA Ig-like" evidence="7">
    <location>
        <begin position="539"/>
        <end position="633"/>
    </location>
</feature>
<dbReference type="Proteomes" id="UP001517367">
    <property type="component" value="Unassembled WGS sequence"/>
</dbReference>
<evidence type="ECO:0000259" key="9">
    <source>
        <dbReference type="Pfam" id="PF18998"/>
    </source>
</evidence>
<dbReference type="InterPro" id="IPR036116">
    <property type="entry name" value="FN3_sf"/>
</dbReference>
<dbReference type="RefSeq" id="WP_138730243.1">
    <property type="nucleotide sequence ID" value="NZ_SRMP02000008.1"/>
</dbReference>
<dbReference type="Pfam" id="PF13205">
    <property type="entry name" value="Big_5"/>
    <property type="match status" value="1"/>
</dbReference>
<keyword evidence="4" id="KW-0063">Aspartyl esterase</keyword>
<gene>
    <name evidence="10" type="ORF">E5L68_006500</name>
</gene>
<feature type="domain" description="Bacterial repeat" evidence="9">
    <location>
        <begin position="207"/>
        <end position="281"/>
    </location>
</feature>
<evidence type="ECO:0000256" key="3">
    <source>
        <dbReference type="ARBA" id="ARBA00022801"/>
    </source>
</evidence>
<feature type="domain" description="Pectinesterase catalytic" evidence="6">
    <location>
        <begin position="645"/>
        <end position="929"/>
    </location>
</feature>
<protein>
    <submittedName>
        <fullName evidence="10">Pectinesterase family protein</fullName>
    </submittedName>
</protein>
<dbReference type="InterPro" id="IPR012334">
    <property type="entry name" value="Pectin_lyas_fold"/>
</dbReference>
<evidence type="ECO:0000256" key="2">
    <source>
        <dbReference type="ARBA" id="ARBA00022729"/>
    </source>
</evidence>
<accession>A0ABW9JIJ7</accession>
<dbReference type="PANTHER" id="PTHR31321:SF57">
    <property type="entry name" value="PECTINESTERASE 53-RELATED"/>
    <property type="match status" value="1"/>
</dbReference>
<dbReference type="InterPro" id="IPR011050">
    <property type="entry name" value="Pectin_lyase_fold/virulence"/>
</dbReference>
<comment type="similarity">
    <text evidence="1">Belongs to the pectinesterase family.</text>
</comment>
<dbReference type="SUPFAM" id="SSF51126">
    <property type="entry name" value="Pectin lyase-like"/>
    <property type="match status" value="1"/>
</dbReference>
<feature type="chain" id="PRO_5046560426" evidence="5">
    <location>
        <begin position="22"/>
        <end position="1237"/>
    </location>
</feature>
<dbReference type="InterPro" id="IPR026444">
    <property type="entry name" value="Secre_tail"/>
</dbReference>
<evidence type="ECO:0000256" key="4">
    <source>
        <dbReference type="ARBA" id="ARBA00023085"/>
    </source>
</evidence>
<dbReference type="NCBIfam" id="TIGR04183">
    <property type="entry name" value="Por_Secre_tail"/>
    <property type="match status" value="1"/>
</dbReference>
<name>A0ABW9JIJ7_9SPHI</name>
<dbReference type="Gene3D" id="2.160.20.10">
    <property type="entry name" value="Single-stranded right-handed beta-helix, Pectin lyase-like"/>
    <property type="match status" value="1"/>
</dbReference>
<dbReference type="PANTHER" id="PTHR31321">
    <property type="entry name" value="ACYL-COA THIOESTER HYDROLASE YBHC-RELATED"/>
    <property type="match status" value="1"/>
</dbReference>
<comment type="caution">
    <text evidence="10">The sequence shown here is derived from an EMBL/GenBank/DDBJ whole genome shotgun (WGS) entry which is preliminary data.</text>
</comment>
<evidence type="ECO:0000313" key="11">
    <source>
        <dbReference type="Proteomes" id="UP001517367"/>
    </source>
</evidence>
<proteinExistence type="inferred from homology"/>
<keyword evidence="11" id="KW-1185">Reference proteome</keyword>
<evidence type="ECO:0000256" key="5">
    <source>
        <dbReference type="SAM" id="SignalP"/>
    </source>
</evidence>
<evidence type="ECO:0000259" key="7">
    <source>
        <dbReference type="Pfam" id="PF13205"/>
    </source>
</evidence>
<organism evidence="10 11">
    <name type="scientific">Pedobacter helvus</name>
    <dbReference type="NCBI Taxonomy" id="2563444"/>
    <lineage>
        <taxon>Bacteria</taxon>
        <taxon>Pseudomonadati</taxon>
        <taxon>Bacteroidota</taxon>
        <taxon>Sphingobacteriia</taxon>
        <taxon>Sphingobacteriales</taxon>
        <taxon>Sphingobacteriaceae</taxon>
        <taxon>Pedobacter</taxon>
    </lineage>
</organism>
<dbReference type="Pfam" id="PF18998">
    <property type="entry name" value="Flg_new_2"/>
    <property type="match status" value="2"/>
</dbReference>
<dbReference type="InterPro" id="IPR000070">
    <property type="entry name" value="Pectinesterase_cat"/>
</dbReference>
<evidence type="ECO:0000313" key="10">
    <source>
        <dbReference type="EMBL" id="MFN0291033.1"/>
    </source>
</evidence>
<dbReference type="SUPFAM" id="SSF49265">
    <property type="entry name" value="Fibronectin type III"/>
    <property type="match status" value="1"/>
</dbReference>
<feature type="domain" description="Secretion system C-terminal sorting" evidence="8">
    <location>
        <begin position="1158"/>
        <end position="1236"/>
    </location>
</feature>
<evidence type="ECO:0000259" key="6">
    <source>
        <dbReference type="Pfam" id="PF01095"/>
    </source>
</evidence>
<feature type="domain" description="Bacterial repeat" evidence="9">
    <location>
        <begin position="287"/>
        <end position="356"/>
    </location>
</feature>
<dbReference type="InterPro" id="IPR013783">
    <property type="entry name" value="Ig-like_fold"/>
</dbReference>
<dbReference type="Pfam" id="PF18962">
    <property type="entry name" value="Por_Secre_tail"/>
    <property type="match status" value="1"/>
</dbReference>
<keyword evidence="2 5" id="KW-0732">Signal</keyword>
<dbReference type="EMBL" id="SRMP02000008">
    <property type="protein sequence ID" value="MFN0291033.1"/>
    <property type="molecule type" value="Genomic_DNA"/>
</dbReference>
<sequence>MNRKFTLLICSLLLFLQQSWAQEKLLYSTEFNGASTNAQSNWTAVAASATEQTVTKTTDFSGESLTFKFLQVAVNPTGADATRFRYAPTPADAGGVQVTAGWAQAQKVVGSYIELSPLNSITKVVFTHGATGGSRGYKLWKKVGTGAWTEISTAFANPSSGQQVTVNINETNVALKFTNLNDAQNAYLFDLKIYGNYTSTTTQYPLTTALSDAAAGTIARSPNATDYDTGTAVSLTATANFGYRFVKWVDAANGDADLSTTNPYTVTMDAAKSIKAVYETKNTYTFTVTKEGSTWGEVSLSPAPVNGKYEEGTEVTMSIVPNPVTSFSKWEDNTNATQRVVTVDANKAFTATFDEIPFIVGWNFKDQNTKTAKTADYYAESSNTGTISTFEPNGTAVNWLSNAGAFSPSYPNIRFWTAGANFATTRRYLQAQFSTTGYTNIQVKSMVSANYQAYKIMTLQYSTDGTNFTEAARIDITDVYNTAWKDFNVTLPVAAENQTRIYLRWVADATSGLLGNAADNDGSAFTNIYVYADKEVVNDSTAPSLVSTTPSNGSSTATVNGAVVLTFDERVKLGTGNITLGTKTLTGVFGSKTVTFAYEKLSYNTSYTVTVPSGALTDMSGNAYAGTSFTFTTANRAEPTKKLYDAVVAKDGSGDYTSVIDAISAAPTSRTTPWVVFVKNGTYTGHHDIPTNKPFIHLIGQSRNGVIISDNRLSGNDGNGSPVYNVNLGATMVVNASDVYFENITFENAFGYNNLAGPQALALYTIGDKFAMNNCYLRSYQDTYLTTYNSLTARHYIRKSRIEGAVDFIYGGGDVFFDADTLSINRASGGYIVAPSHQSGTAYGYVFSNNIIIKDRVASVDIYLGRPWQNAPKTVFINTKLASDVNIYPQGWYYKMGAIPAVFADYGTVNSNNQPVDVSQRISNYEYDVKDGNGNVTSTVTGTAKSSLTDAEAAAYSYENVILRSGDAWDPRLIAEAPEQPANVNIDNAFKLTWDPVSYTRLYVITRNNVVIGFSLTNEYTDATATAGNNYTYQVQAASEFGALSSASSPIQVLPITGLTFNAKKAGNTAALSWSTATESNTSHFEVQRSKNGQTFETIGTRKATGESSSVKTYQFTDINPVSGNNYYKIKAVDNDGKFSETSVQALKFDLQQAAFTVYPNPVTNHEINFVLTTTKATQVEIKVFSLDGRMLQTEKADVQQANASFKISLNRNIPQGVYLVKLSGADVNQVAKIVVK</sequence>
<dbReference type="Gene3D" id="2.60.40.10">
    <property type="entry name" value="Immunoglobulins"/>
    <property type="match status" value="2"/>
</dbReference>